<dbReference type="Proteomes" id="UP000016666">
    <property type="component" value="Unassembled WGS sequence"/>
</dbReference>
<evidence type="ECO:0000313" key="2">
    <source>
        <dbReference type="Proteomes" id="UP000016666"/>
    </source>
</evidence>
<evidence type="ECO:0000313" key="1">
    <source>
        <dbReference type="Ensembl" id="ENSAPLP00000032225.1"/>
    </source>
</evidence>
<dbReference type="Ensembl" id="ENSAPLT00000030434.1">
    <property type="protein sequence ID" value="ENSAPLP00000032225.1"/>
    <property type="gene ID" value="ENSAPLG00000011806.2"/>
</dbReference>
<sequence>LLAPIKVLGPSQVQLFVSPEDTGAQFLIPAGSLGRNRAEASLERAQNLNPMVAVKADPENVESKPEEFFTHFDARVLFCPLKEALSGAGAALKRTAPDYFLLQVLLRFRAAEGRDPVPQRYAEDAERLLRHRGAVLEELGAGAEALPDTFVRDLMGGGIRGVGLGGNGPCVVRRMG</sequence>
<reference evidence="2" key="1">
    <citation type="submission" date="2017-10" db="EMBL/GenBank/DDBJ databases">
        <title>A new Pekin duck reference genome.</title>
        <authorList>
            <person name="Hou Z.-C."/>
            <person name="Zhou Z.-K."/>
            <person name="Zhu F."/>
            <person name="Hou S.-S."/>
        </authorList>
    </citation>
    <scope>NUCLEOTIDE SEQUENCE [LARGE SCALE GENOMIC DNA]</scope>
</reference>
<dbReference type="GO" id="GO:0008641">
    <property type="term" value="F:ubiquitin-like modifier activating enzyme activity"/>
    <property type="evidence" value="ECO:0007669"/>
    <property type="project" value="InterPro"/>
</dbReference>
<dbReference type="AlphaFoldDB" id="A0A493U2Z5"/>
<proteinExistence type="predicted"/>
<reference evidence="1" key="2">
    <citation type="submission" date="2025-08" db="UniProtKB">
        <authorList>
            <consortium name="Ensembl"/>
        </authorList>
    </citation>
    <scope>IDENTIFICATION</scope>
</reference>
<accession>A0A493U2Z5</accession>
<name>A0A493U2Z5_ANAPP</name>
<dbReference type="InterPro" id="IPR035985">
    <property type="entry name" value="Ubiquitin-activating_enz"/>
</dbReference>
<protein>
    <submittedName>
        <fullName evidence="1">Uncharacterized protein</fullName>
    </submittedName>
</protein>
<dbReference type="GeneTree" id="ENSGT00550000075007"/>
<dbReference type="Gene3D" id="3.40.50.720">
    <property type="entry name" value="NAD(P)-binding Rossmann-like Domain"/>
    <property type="match status" value="2"/>
</dbReference>
<organism evidence="1 2">
    <name type="scientific">Anas platyrhynchos platyrhynchos</name>
    <name type="common">Northern mallard</name>
    <dbReference type="NCBI Taxonomy" id="8840"/>
    <lineage>
        <taxon>Eukaryota</taxon>
        <taxon>Metazoa</taxon>
        <taxon>Chordata</taxon>
        <taxon>Craniata</taxon>
        <taxon>Vertebrata</taxon>
        <taxon>Euteleostomi</taxon>
        <taxon>Archelosauria</taxon>
        <taxon>Archosauria</taxon>
        <taxon>Dinosauria</taxon>
        <taxon>Saurischia</taxon>
        <taxon>Theropoda</taxon>
        <taxon>Coelurosauria</taxon>
        <taxon>Aves</taxon>
        <taxon>Neognathae</taxon>
        <taxon>Galloanserae</taxon>
        <taxon>Anseriformes</taxon>
        <taxon>Anatidae</taxon>
        <taxon>Anatinae</taxon>
        <taxon>Anas</taxon>
    </lineage>
</organism>
<dbReference type="SUPFAM" id="SSF69572">
    <property type="entry name" value="Activating enzymes of the ubiquitin-like proteins"/>
    <property type="match status" value="1"/>
</dbReference>
<reference evidence="1" key="3">
    <citation type="submission" date="2025-09" db="UniProtKB">
        <authorList>
            <consortium name="Ensembl"/>
        </authorList>
    </citation>
    <scope>IDENTIFICATION</scope>
</reference>
<keyword evidence="2" id="KW-1185">Reference proteome</keyword>